<evidence type="ECO:0000256" key="1">
    <source>
        <dbReference type="SAM" id="Coils"/>
    </source>
</evidence>
<feature type="region of interest" description="Disordered" evidence="2">
    <location>
        <begin position="242"/>
        <end position="287"/>
    </location>
</feature>
<name>A0AA86VRQ5_9EUKA</name>
<dbReference type="EMBL" id="CAXDID020000143">
    <property type="protein sequence ID" value="CAL6039683.1"/>
    <property type="molecule type" value="Genomic_DNA"/>
</dbReference>
<reference evidence="3" key="1">
    <citation type="submission" date="2023-06" db="EMBL/GenBank/DDBJ databases">
        <authorList>
            <person name="Kurt Z."/>
        </authorList>
    </citation>
    <scope>NUCLEOTIDE SEQUENCE</scope>
</reference>
<accession>A0AA86VRQ5</accession>
<keyword evidence="5" id="KW-1185">Reference proteome</keyword>
<feature type="compositionally biased region" description="Low complexity" evidence="2">
    <location>
        <begin position="195"/>
        <end position="212"/>
    </location>
</feature>
<organism evidence="3">
    <name type="scientific">Hexamita inflata</name>
    <dbReference type="NCBI Taxonomy" id="28002"/>
    <lineage>
        <taxon>Eukaryota</taxon>
        <taxon>Metamonada</taxon>
        <taxon>Diplomonadida</taxon>
        <taxon>Hexamitidae</taxon>
        <taxon>Hexamitinae</taxon>
        <taxon>Hexamita</taxon>
    </lineage>
</organism>
<feature type="compositionally biased region" description="Polar residues" evidence="2">
    <location>
        <begin position="260"/>
        <end position="281"/>
    </location>
</feature>
<feature type="compositionally biased region" description="Low complexity" evidence="2">
    <location>
        <begin position="242"/>
        <end position="259"/>
    </location>
</feature>
<evidence type="ECO:0000313" key="4">
    <source>
        <dbReference type="EMBL" id="CAL6039683.1"/>
    </source>
</evidence>
<evidence type="ECO:0000256" key="2">
    <source>
        <dbReference type="SAM" id="MobiDB-lite"/>
    </source>
</evidence>
<feature type="region of interest" description="Disordered" evidence="2">
    <location>
        <begin position="195"/>
        <end position="221"/>
    </location>
</feature>
<dbReference type="EMBL" id="CATOUU010001155">
    <property type="protein sequence ID" value="CAI9974818.1"/>
    <property type="molecule type" value="Genomic_DNA"/>
</dbReference>
<evidence type="ECO:0000313" key="3">
    <source>
        <dbReference type="EMBL" id="CAI9974818.1"/>
    </source>
</evidence>
<keyword evidence="1" id="KW-0175">Coiled coil</keyword>
<reference evidence="4 5" key="2">
    <citation type="submission" date="2024-07" db="EMBL/GenBank/DDBJ databases">
        <authorList>
            <person name="Akdeniz Z."/>
        </authorList>
    </citation>
    <scope>NUCLEOTIDE SEQUENCE [LARGE SCALE GENOMIC DNA]</scope>
</reference>
<feature type="coiled-coil region" evidence="1">
    <location>
        <begin position="89"/>
        <end position="116"/>
    </location>
</feature>
<comment type="caution">
    <text evidence="3">The sequence shown here is derived from an EMBL/GenBank/DDBJ whole genome shotgun (WGS) entry which is preliminary data.</text>
</comment>
<gene>
    <name evidence="4" type="ORF">HINF_LOCUS37972</name>
    <name evidence="3" type="ORF">HINF_LOCUS62463</name>
</gene>
<dbReference type="Proteomes" id="UP001642409">
    <property type="component" value="Unassembled WGS sequence"/>
</dbReference>
<proteinExistence type="predicted"/>
<protein>
    <submittedName>
        <fullName evidence="4">Hypothetical_protein</fullName>
    </submittedName>
</protein>
<evidence type="ECO:0000313" key="5">
    <source>
        <dbReference type="Proteomes" id="UP001642409"/>
    </source>
</evidence>
<dbReference type="AlphaFoldDB" id="A0AA86VRQ5"/>
<sequence length="417" mass="48894">MQANYQNTKYYEQYLENVKDINNLKLKVTQFQLLNQRNTSQYLQDQLLQQTEYTQKLVSELQNKCEQLSVLITFNQNLETKTSKLQIQNTEVQNIVSNLKEELKSMNQAIQLKDLRIIELESQLLQFQNKQIQININKQINEQIQQQINADTQQYYTPQLLDQNFIQKSQQSFLSQTGSQKSFVVPAIEVHIEPQQQDLNNQNSDNQPLQNDKSNSEHSQISTLNDLLEGLLAFENKSYQSSISDQNDSQSSSNYQQSSETSLPAKSSTIIQSQPESTVSVHKNKKTTKSINQRFTDMVKQELNIKYYITEEQICKEIHNYKDQNDLWNKLARVGFDFRFNNKTEIMNFYKENYLQAAFKGRLSTRDKELISAETRKYPSVSVVQLSNQIQKEHFHDRNIFIKNIKDIVSKLRSKQK</sequence>